<dbReference type="AlphaFoldDB" id="E3GN98"/>
<keyword evidence="3" id="KW-1185">Reference proteome</keyword>
<protein>
    <submittedName>
        <fullName evidence="2">Signaling protein</fullName>
    </submittedName>
</protein>
<dbReference type="eggNOG" id="COG2199">
    <property type="taxonomic scope" value="Bacteria"/>
</dbReference>
<keyword evidence="1" id="KW-0472">Membrane</keyword>
<dbReference type="GeneID" id="71415471"/>
<gene>
    <name evidence="2" type="ordered locus">ELI_2611</name>
</gene>
<keyword evidence="1" id="KW-1133">Transmembrane helix</keyword>
<reference key="1">
    <citation type="submission" date="2010-09" db="EMBL/GenBank/DDBJ databases">
        <authorList>
            <person name="Roh H."/>
            <person name="Ko H.-J."/>
            <person name="Kim D."/>
            <person name="Choi D.G."/>
            <person name="Park S."/>
            <person name="Kim S."/>
            <person name="Kim K.H."/>
            <person name="Chang I.S."/>
            <person name="Choi I.-G."/>
        </authorList>
    </citation>
    <scope>NUCLEOTIDE SEQUENCE</scope>
    <source>
        <strain>KIST612</strain>
    </source>
</reference>
<evidence type="ECO:0000313" key="3">
    <source>
        <dbReference type="Proteomes" id="UP000006873"/>
    </source>
</evidence>
<sequence length="118" mass="13856">MAKHKFLDWGNRSIIRKIFTPMIIVMVIQAILFSFVILWGGTIEQLNNNALDILNERVINRKNYLENEMIQRWSNVDESVKSINSTVESVLKEKMLRCRISLQTRHCPKPSFLQIPEI</sequence>
<keyword evidence="1" id="KW-0812">Transmembrane</keyword>
<accession>E3GN98</accession>
<proteinExistence type="predicted"/>
<organism evidence="2 3">
    <name type="scientific">Eubacterium callanderi</name>
    <dbReference type="NCBI Taxonomy" id="53442"/>
    <lineage>
        <taxon>Bacteria</taxon>
        <taxon>Bacillati</taxon>
        <taxon>Bacillota</taxon>
        <taxon>Clostridia</taxon>
        <taxon>Eubacteriales</taxon>
        <taxon>Eubacteriaceae</taxon>
        <taxon>Eubacterium</taxon>
    </lineage>
</organism>
<evidence type="ECO:0000313" key="2">
    <source>
        <dbReference type="EMBL" id="ADO37593.1"/>
    </source>
</evidence>
<reference evidence="2 3" key="2">
    <citation type="journal article" date="2011" name="J. Bacteriol.">
        <title>Complete genome sequence of a carbon monoxide-utilizing acetogen, Eubacterium limosum KIST612.</title>
        <authorList>
            <person name="Roh H."/>
            <person name="Ko H.J."/>
            <person name="Kim D."/>
            <person name="Choi D.G."/>
            <person name="Park S."/>
            <person name="Kim S."/>
            <person name="Chang I.S."/>
            <person name="Choi I.G."/>
        </authorList>
    </citation>
    <scope>NUCLEOTIDE SEQUENCE [LARGE SCALE GENOMIC DNA]</scope>
    <source>
        <strain evidence="2 3">KIST612</strain>
    </source>
</reference>
<dbReference type="KEGG" id="elm:ELI_2611"/>
<dbReference type="HOGENOM" id="CLU_2069590_0_0_9"/>
<feature type="transmembrane region" description="Helical" evidence="1">
    <location>
        <begin position="21"/>
        <end position="41"/>
    </location>
</feature>
<evidence type="ECO:0000256" key="1">
    <source>
        <dbReference type="SAM" id="Phobius"/>
    </source>
</evidence>
<dbReference type="Proteomes" id="UP000006873">
    <property type="component" value="Chromosome"/>
</dbReference>
<dbReference type="RefSeq" id="WP_013380914.1">
    <property type="nucleotide sequence ID" value="NC_014624.2"/>
</dbReference>
<dbReference type="EMBL" id="CP002273">
    <property type="protein sequence ID" value="ADO37593.1"/>
    <property type="molecule type" value="Genomic_DNA"/>
</dbReference>
<name>E3GN98_9FIRM</name>